<gene>
    <name evidence="1" type="ORF">JCM19232_4965</name>
</gene>
<dbReference type="AlphaFoldDB" id="A0A0B8PEW3"/>
<organism evidence="1 2">
    <name type="scientific">Vibrio ishigakensis</name>
    <dbReference type="NCBI Taxonomy" id="1481914"/>
    <lineage>
        <taxon>Bacteria</taxon>
        <taxon>Pseudomonadati</taxon>
        <taxon>Pseudomonadota</taxon>
        <taxon>Gammaproteobacteria</taxon>
        <taxon>Vibrionales</taxon>
        <taxon>Vibrionaceae</taxon>
        <taxon>Vibrio</taxon>
    </lineage>
</organism>
<sequence>MFDMISYRLFEVCLLALSNLYLLTFYHASTLSFITGLIAPSIYFDKPEKMNKAHYCDALLSFSLSWV</sequence>
<proteinExistence type="predicted"/>
<reference evidence="1 2" key="2">
    <citation type="submission" date="2015-01" db="EMBL/GenBank/DDBJ databases">
        <authorList>
            <consortium name="NBRP consortium"/>
            <person name="Sawabe T."/>
            <person name="Meirelles P."/>
            <person name="Feng G."/>
            <person name="Sayaka M."/>
            <person name="Hattori M."/>
            <person name="Ohkuma M."/>
        </authorList>
    </citation>
    <scope>NUCLEOTIDE SEQUENCE [LARGE SCALE GENOMIC DNA]</scope>
    <source>
        <strain evidence="1 2">JCM19232</strain>
    </source>
</reference>
<comment type="caution">
    <text evidence="1">The sequence shown here is derived from an EMBL/GenBank/DDBJ whole genome shotgun (WGS) entry which is preliminary data.</text>
</comment>
<accession>A0A0B8PEW3</accession>
<protein>
    <submittedName>
        <fullName evidence="1">Uncharacterized protein</fullName>
    </submittedName>
</protein>
<evidence type="ECO:0000313" key="2">
    <source>
        <dbReference type="Proteomes" id="UP000031670"/>
    </source>
</evidence>
<dbReference type="Proteomes" id="UP000031670">
    <property type="component" value="Unassembled WGS sequence"/>
</dbReference>
<dbReference type="EMBL" id="BBSA01000020">
    <property type="protein sequence ID" value="GAM65465.1"/>
    <property type="molecule type" value="Genomic_DNA"/>
</dbReference>
<reference evidence="1 2" key="1">
    <citation type="submission" date="2015-01" db="EMBL/GenBank/DDBJ databases">
        <title>Vibrio sp. C5 JCM 19232 whole genome shotgun sequence.</title>
        <authorList>
            <person name="Sawabe T."/>
            <person name="Meirelles P."/>
            <person name="Feng G."/>
            <person name="Sayaka M."/>
            <person name="Hattori M."/>
            <person name="Ohkuma M."/>
        </authorList>
    </citation>
    <scope>NUCLEOTIDE SEQUENCE [LARGE SCALE GENOMIC DNA]</scope>
    <source>
        <strain evidence="1 2">JCM19232</strain>
    </source>
</reference>
<evidence type="ECO:0000313" key="1">
    <source>
        <dbReference type="EMBL" id="GAM65465.1"/>
    </source>
</evidence>
<name>A0A0B8PEW3_9VIBR</name>